<protein>
    <submittedName>
        <fullName evidence="1">Uncharacterized protein</fullName>
    </submittedName>
</protein>
<proteinExistence type="predicted"/>
<keyword evidence="2" id="KW-1185">Reference proteome</keyword>
<organism evidence="1 2">
    <name type="scientific">Xenoophorus captivus</name>
    <dbReference type="NCBI Taxonomy" id="1517983"/>
    <lineage>
        <taxon>Eukaryota</taxon>
        <taxon>Metazoa</taxon>
        <taxon>Chordata</taxon>
        <taxon>Craniata</taxon>
        <taxon>Vertebrata</taxon>
        <taxon>Euteleostomi</taxon>
        <taxon>Actinopterygii</taxon>
        <taxon>Neopterygii</taxon>
        <taxon>Teleostei</taxon>
        <taxon>Neoteleostei</taxon>
        <taxon>Acanthomorphata</taxon>
        <taxon>Ovalentaria</taxon>
        <taxon>Atherinomorphae</taxon>
        <taxon>Cyprinodontiformes</taxon>
        <taxon>Goodeidae</taxon>
        <taxon>Xenoophorus</taxon>
    </lineage>
</organism>
<comment type="caution">
    <text evidence="1">The sequence shown here is derived from an EMBL/GenBank/DDBJ whole genome shotgun (WGS) entry which is preliminary data.</text>
</comment>
<gene>
    <name evidence="1" type="ORF">XENOCAPTIV_007047</name>
</gene>
<dbReference type="Proteomes" id="UP001434883">
    <property type="component" value="Unassembled WGS sequence"/>
</dbReference>
<reference evidence="1 2" key="1">
    <citation type="submission" date="2021-06" db="EMBL/GenBank/DDBJ databases">
        <authorList>
            <person name="Palmer J.M."/>
        </authorList>
    </citation>
    <scope>NUCLEOTIDE SEQUENCE [LARGE SCALE GENOMIC DNA]</scope>
    <source>
        <strain evidence="1 2">XC_2019</strain>
        <tissue evidence="1">Muscle</tissue>
    </source>
</reference>
<dbReference type="EMBL" id="JAHRIN010069011">
    <property type="protein sequence ID" value="MEQ2215868.1"/>
    <property type="molecule type" value="Genomic_DNA"/>
</dbReference>
<accession>A0ABV0S5W0</accession>
<evidence type="ECO:0000313" key="2">
    <source>
        <dbReference type="Proteomes" id="UP001434883"/>
    </source>
</evidence>
<sequence length="346" mass="38454">WVGHNLFYSNLTCKPPKETWRNCGERRISMLVVGMRHWDTIGNDTVSCSRCGVSASVLRYLWVTSEAHWCHHCLPIAANYATVISVFCIEGLGDLPYISMTLSQDLQTRYQVIWTSAFGAAAHTFKIKTWQGGLYFPIISYIWRDPTEGFWLPTLHLLEGRVVAIGAHGSTDSLPRVTKVQGRQVLTTTAESSTQTSVTTKTVICQTSADDHEEQHQPASLGELVSQISPIEDPKPENTGSPRLTNGWLNEVMLTIPPQPFSPLSPLPPILSPIHSPVHTASQEECVADGSPSPSVLRKELLSSPLRMHPDFIDAFKIVRPSPHYQDYTEDGVLSLFVSDEDSDFL</sequence>
<name>A0ABV0S5W0_9TELE</name>
<feature type="non-terminal residue" evidence="1">
    <location>
        <position position="1"/>
    </location>
</feature>
<evidence type="ECO:0000313" key="1">
    <source>
        <dbReference type="EMBL" id="MEQ2215868.1"/>
    </source>
</evidence>